<dbReference type="SUPFAM" id="SSF51126">
    <property type="entry name" value="Pectin lyase-like"/>
    <property type="match status" value="1"/>
</dbReference>
<evidence type="ECO:0000256" key="3">
    <source>
        <dbReference type="ARBA" id="ARBA00023295"/>
    </source>
</evidence>
<dbReference type="AlphaFoldDB" id="A0A368UUR2"/>
<proteinExistence type="inferred from homology"/>
<dbReference type="InterPro" id="IPR051801">
    <property type="entry name" value="GH28_Enzymes"/>
</dbReference>
<dbReference type="PROSITE" id="PS51257">
    <property type="entry name" value="PROKAR_LIPOPROTEIN"/>
    <property type="match status" value="1"/>
</dbReference>
<evidence type="ECO:0000256" key="2">
    <source>
        <dbReference type="ARBA" id="ARBA00022801"/>
    </source>
</evidence>
<dbReference type="PANTHER" id="PTHR31339">
    <property type="entry name" value="PECTIN LYASE-RELATED"/>
    <property type="match status" value="1"/>
</dbReference>
<name>A0A368UUR2_9BACT</name>
<dbReference type="InterPro" id="IPR012334">
    <property type="entry name" value="Pectin_lyas_fold"/>
</dbReference>
<evidence type="ECO:0000313" key="5">
    <source>
        <dbReference type="EMBL" id="RCW32536.1"/>
    </source>
</evidence>
<dbReference type="Proteomes" id="UP000252733">
    <property type="component" value="Unassembled WGS sequence"/>
</dbReference>
<comment type="caution">
    <text evidence="5">The sequence shown here is derived from an EMBL/GenBank/DDBJ whole genome shotgun (WGS) entry which is preliminary data.</text>
</comment>
<keyword evidence="2 4" id="KW-0378">Hydrolase</keyword>
<protein>
    <submittedName>
        <fullName evidence="5">Glycosyl hydrolase family 28</fullName>
    </submittedName>
</protein>
<dbReference type="Pfam" id="PF00295">
    <property type="entry name" value="Glyco_hydro_28"/>
    <property type="match status" value="1"/>
</dbReference>
<sequence length="472" mass="52427">MKRTIYMLIAGCATLLTVITSCHLSSSEDVWEAKASLEQRIVEPRFADRDFVITDFGAHRGREQLSTRAIAKAIDQCHEAGGGRVVVPADTFLTGAIHLKSNVNLHLEEGAVLLFSTRSEDYLPTVFTRWEGIELMNYSPLIYASEQENVAVTGKGKLDGQASDQNWWSWCGSKRYGWQEGMPRQNSARDSLQNLNHREVPPRERIFGPGYSLRPNFVQFYKCRNIALTDFTIVNSPMWILHPVLSQNITIKGLTIKSIGPNSDGCDPESCKDVLIKDCYFDTGDDCIAFKSGRDHDGRRIGVPSENIIVENCLMKRGHGGVVIGSEISGGCRNVYALNCTMDSPELDRALRIKTSSSRGGVIENVYFKDVKVGTYNEAAVRVNMFYEAPGDYMPVVRNILVENLEVADGGKYGVLIRAYPESPVQNFRMVNCVINSVDQVAKADHVKNVKLENVTINGKEITSEVLTGEGN</sequence>
<dbReference type="InterPro" id="IPR011050">
    <property type="entry name" value="Pectin_lyase_fold/virulence"/>
</dbReference>
<dbReference type="SMART" id="SM00710">
    <property type="entry name" value="PbH1"/>
    <property type="match status" value="5"/>
</dbReference>
<dbReference type="GO" id="GO:0005975">
    <property type="term" value="P:carbohydrate metabolic process"/>
    <property type="evidence" value="ECO:0007669"/>
    <property type="project" value="InterPro"/>
</dbReference>
<evidence type="ECO:0000256" key="4">
    <source>
        <dbReference type="RuleBase" id="RU361169"/>
    </source>
</evidence>
<keyword evidence="3 4" id="KW-0326">Glycosidase</keyword>
<organism evidence="5 6">
    <name type="scientific">Marinilabilia salmonicolor</name>
    <dbReference type="NCBI Taxonomy" id="989"/>
    <lineage>
        <taxon>Bacteria</taxon>
        <taxon>Pseudomonadati</taxon>
        <taxon>Bacteroidota</taxon>
        <taxon>Bacteroidia</taxon>
        <taxon>Marinilabiliales</taxon>
        <taxon>Marinilabiliaceae</taxon>
        <taxon>Marinilabilia</taxon>
    </lineage>
</organism>
<dbReference type="EMBL" id="QPIZ01000015">
    <property type="protein sequence ID" value="RCW32536.1"/>
    <property type="molecule type" value="Genomic_DNA"/>
</dbReference>
<dbReference type="PROSITE" id="PS00502">
    <property type="entry name" value="POLYGALACTURONASE"/>
    <property type="match status" value="1"/>
</dbReference>
<dbReference type="InterPro" id="IPR000743">
    <property type="entry name" value="Glyco_hydro_28"/>
</dbReference>
<dbReference type="GO" id="GO:0004650">
    <property type="term" value="F:polygalacturonase activity"/>
    <property type="evidence" value="ECO:0007669"/>
    <property type="project" value="InterPro"/>
</dbReference>
<reference evidence="5 6" key="1">
    <citation type="submission" date="2018-07" db="EMBL/GenBank/DDBJ databases">
        <title>Freshwater and sediment microbial communities from various areas in North America, analyzing microbe dynamics in response to fracking.</title>
        <authorList>
            <person name="Lamendella R."/>
        </authorList>
    </citation>
    <scope>NUCLEOTIDE SEQUENCE [LARGE SCALE GENOMIC DNA]</scope>
    <source>
        <strain evidence="5 6">160A</strain>
    </source>
</reference>
<gene>
    <name evidence="5" type="ORF">DFO77_11581</name>
</gene>
<dbReference type="RefSeq" id="WP_220270816.1">
    <property type="nucleotide sequence ID" value="NZ_QPIZ01000015.1"/>
</dbReference>
<dbReference type="Gene3D" id="2.160.20.10">
    <property type="entry name" value="Single-stranded right-handed beta-helix, Pectin lyase-like"/>
    <property type="match status" value="1"/>
</dbReference>
<accession>A0A368UUR2</accession>
<comment type="similarity">
    <text evidence="1 4">Belongs to the glycosyl hydrolase 28 family.</text>
</comment>
<keyword evidence="6" id="KW-1185">Reference proteome</keyword>
<dbReference type="InterPro" id="IPR006626">
    <property type="entry name" value="PbH1"/>
</dbReference>
<dbReference type="PANTHER" id="PTHR31339:SF9">
    <property type="entry name" value="PLASMIN AND FIBRONECTIN-BINDING PROTEIN A"/>
    <property type="match status" value="1"/>
</dbReference>
<evidence type="ECO:0000313" key="6">
    <source>
        <dbReference type="Proteomes" id="UP000252733"/>
    </source>
</evidence>
<evidence type="ECO:0000256" key="1">
    <source>
        <dbReference type="ARBA" id="ARBA00008834"/>
    </source>
</evidence>